<dbReference type="EMBL" id="JAGGMQ010000001">
    <property type="protein sequence ID" value="MBP2170713.1"/>
    <property type="molecule type" value="Genomic_DNA"/>
</dbReference>
<comment type="caution">
    <text evidence="1">The sequence shown here is derived from an EMBL/GenBank/DDBJ whole genome shotgun (WGS) entry which is preliminary data.</text>
</comment>
<reference evidence="2" key="2">
    <citation type="submission" date="2023-07" db="EMBL/GenBank/DDBJ databases">
        <title>Genome mining of underrepresented organisms for secondary metabolites.</title>
        <authorList>
            <person name="D'Agostino P.M."/>
        </authorList>
    </citation>
    <scope>NUCLEOTIDE SEQUENCE [LARGE SCALE GENOMIC DNA]</scope>
    <source>
        <strain evidence="2">WS4403</strain>
    </source>
</reference>
<keyword evidence="2" id="KW-1185">Reference proteome</keyword>
<protein>
    <submittedName>
        <fullName evidence="1">Conjugative transfer region lipoprotein (TIGR03751 family)</fullName>
    </submittedName>
</protein>
<dbReference type="RefSeq" id="WP_017802559.1">
    <property type="nucleotide sequence ID" value="NZ_JAGGMQ010000001.1"/>
</dbReference>
<reference evidence="1 2" key="1">
    <citation type="submission" date="2021-03" db="EMBL/GenBank/DDBJ databases">
        <authorList>
            <person name="D'Agostino P."/>
            <person name="Huntemann M."/>
            <person name="Clum A."/>
            <person name="Spunde A."/>
            <person name="Palaniappan K."/>
            <person name="Ritter S."/>
            <person name="Mikhailova N."/>
            <person name="Chen I.-M."/>
            <person name="Stamatis D."/>
            <person name="Reddy T."/>
            <person name="O'Malley R."/>
            <person name="Daum C."/>
            <person name="Shapiro N."/>
            <person name="Ivanova N."/>
            <person name="Kyrpides N."/>
            <person name="Woyke T."/>
        </authorList>
    </citation>
    <scope>NUCLEOTIDE SEQUENCE [LARGE SCALE GENOMIC DNA]</scope>
    <source>
        <strain evidence="1 2">WS4403</strain>
    </source>
</reference>
<sequence length="126" mass="14317">MKRLTILPLVLLSACSTSQQQMMPVDKDTTMLKLWQQQSGGTQLLLDSRSLLRRTPAQVSDQRSYSRNATNEIHQLFPRLPDPDMVLYIFPHLAGNRTTPVPGYSTVFPFYSHTQYALPGEREAPL</sequence>
<evidence type="ECO:0000313" key="2">
    <source>
        <dbReference type="Proteomes" id="UP001195624"/>
    </source>
</evidence>
<gene>
    <name evidence="1" type="ORF">J2125_003905</name>
</gene>
<proteinExistence type="predicted"/>
<accession>A0ABS4PFM3</accession>
<organism evidence="1 2">
    <name type="scientific">Winslowiella toletana</name>
    <dbReference type="NCBI Taxonomy" id="92490"/>
    <lineage>
        <taxon>Bacteria</taxon>
        <taxon>Pseudomonadati</taxon>
        <taxon>Pseudomonadota</taxon>
        <taxon>Gammaproteobacteria</taxon>
        <taxon>Enterobacterales</taxon>
        <taxon>Erwiniaceae</taxon>
        <taxon>Winslowiella</taxon>
    </lineage>
</organism>
<dbReference type="Proteomes" id="UP001195624">
    <property type="component" value="Unassembled WGS sequence"/>
</dbReference>
<keyword evidence="1" id="KW-0449">Lipoprotein</keyword>
<dbReference type="NCBIfam" id="TIGR03751">
    <property type="entry name" value="conj_TIGR03751"/>
    <property type="match status" value="1"/>
</dbReference>
<dbReference type="InterPro" id="IPR022262">
    <property type="entry name" value="Lipoprot_put"/>
</dbReference>
<evidence type="ECO:0000313" key="1">
    <source>
        <dbReference type="EMBL" id="MBP2170713.1"/>
    </source>
</evidence>
<name>A0ABS4PFM3_9GAMM</name>
<dbReference type="PROSITE" id="PS51257">
    <property type="entry name" value="PROKAR_LIPOPROTEIN"/>
    <property type="match status" value="1"/>
</dbReference>